<evidence type="ECO:0000256" key="7">
    <source>
        <dbReference type="ARBA" id="ARBA00023268"/>
    </source>
</evidence>
<organism evidence="12 13">
    <name type="scientific">Iphiclides podalirius</name>
    <name type="common">scarce swallowtail</name>
    <dbReference type="NCBI Taxonomy" id="110791"/>
    <lineage>
        <taxon>Eukaryota</taxon>
        <taxon>Metazoa</taxon>
        <taxon>Ecdysozoa</taxon>
        <taxon>Arthropoda</taxon>
        <taxon>Hexapoda</taxon>
        <taxon>Insecta</taxon>
        <taxon>Pterygota</taxon>
        <taxon>Neoptera</taxon>
        <taxon>Endopterygota</taxon>
        <taxon>Lepidoptera</taxon>
        <taxon>Glossata</taxon>
        <taxon>Ditrysia</taxon>
        <taxon>Papilionoidea</taxon>
        <taxon>Papilionidae</taxon>
        <taxon>Papilioninae</taxon>
        <taxon>Iphiclides</taxon>
    </lineage>
</organism>
<feature type="region of interest" description="Disordered" evidence="10">
    <location>
        <begin position="1"/>
        <end position="88"/>
    </location>
</feature>
<dbReference type="InterPro" id="IPR003265">
    <property type="entry name" value="HhH-GPD_domain"/>
</dbReference>
<dbReference type="InterPro" id="IPR011257">
    <property type="entry name" value="DNA_glycosylase"/>
</dbReference>
<dbReference type="Pfam" id="PF07934">
    <property type="entry name" value="OGG_N"/>
    <property type="match status" value="1"/>
</dbReference>
<dbReference type="SMART" id="SM00478">
    <property type="entry name" value="ENDO3c"/>
    <property type="match status" value="1"/>
</dbReference>
<protein>
    <recommendedName>
        <fullName evidence="2">DNA-(apurinic or apyrimidinic site) lyase</fullName>
        <ecNumber evidence="2">4.2.99.18</ecNumber>
    </recommendedName>
</protein>
<keyword evidence="5" id="KW-0234">DNA repair</keyword>
<keyword evidence="3" id="KW-0227">DNA damage</keyword>
<name>A0ABN8ID26_9NEOP</name>
<evidence type="ECO:0000256" key="9">
    <source>
        <dbReference type="ARBA" id="ARBA00044632"/>
    </source>
</evidence>
<proteinExistence type="inferred from homology"/>
<evidence type="ECO:0000313" key="12">
    <source>
        <dbReference type="EMBL" id="CAH2052398.1"/>
    </source>
</evidence>
<dbReference type="PANTHER" id="PTHR10242:SF2">
    <property type="entry name" value="N-GLYCOSYLASE_DNA LYASE"/>
    <property type="match status" value="1"/>
</dbReference>
<dbReference type="Gene3D" id="2.40.10.10">
    <property type="entry name" value="Trypsin-like serine proteases"/>
    <property type="match status" value="1"/>
</dbReference>
<evidence type="ECO:0000256" key="6">
    <source>
        <dbReference type="ARBA" id="ARBA00023239"/>
    </source>
</evidence>
<evidence type="ECO:0000256" key="1">
    <source>
        <dbReference type="ARBA" id="ARBA00010679"/>
    </source>
</evidence>
<evidence type="ECO:0000256" key="10">
    <source>
        <dbReference type="SAM" id="MobiDB-lite"/>
    </source>
</evidence>
<dbReference type="SUPFAM" id="SSF50494">
    <property type="entry name" value="Trypsin-like serine proteases"/>
    <property type="match status" value="1"/>
</dbReference>
<comment type="similarity">
    <text evidence="1">Belongs to the type-1 OGG1 family.</text>
</comment>
<dbReference type="PROSITE" id="PS00134">
    <property type="entry name" value="TRYPSIN_HIS"/>
    <property type="match status" value="1"/>
</dbReference>
<dbReference type="InterPro" id="IPR023170">
    <property type="entry name" value="HhH_base_excis_C"/>
</dbReference>
<dbReference type="Gene3D" id="1.10.340.30">
    <property type="entry name" value="Hypothetical protein, domain 2"/>
    <property type="match status" value="1"/>
</dbReference>
<dbReference type="Proteomes" id="UP000837857">
    <property type="component" value="Chromosome 20"/>
</dbReference>
<dbReference type="PRINTS" id="PR00722">
    <property type="entry name" value="CHYMOTRYPSIN"/>
</dbReference>
<dbReference type="SUPFAM" id="SSF48150">
    <property type="entry name" value="DNA-glycosylase"/>
    <property type="match status" value="1"/>
</dbReference>
<sequence>MQTGSKVVPTTFKRPSRPVLIESNTEDTTDKAIYKVTRPMPAVVPNRRWPPPRPEPEPEEQQYRPPPTPARTPAPVVAGDSQFSSNEGCGKARKEVALIWHGHSYSPGEWPWLVAIYQTGARQLNFVCSGTLVSDRHVITAAHCMQNKEASDIVVKLGVFNLEEWGGDVVVKKLQSAVVHEQFNKTNLANDISLFTLEQSVQFNTNIKPICLWGTNTDLNRIVGHTGVVTGWGDNEFGRGGHGDPRMIRMPIVSTDDCRASTPDLYKLTSDRTLCAGNRDGTGPCSGDSGGGLYVIDDGRWKLRGIVSLALSSKSAEKRCNLDEYVVFTDAAKYTRNELQLLGTLNGGQSFRWTYDKESDVWTGIFNKTVWKLRQTEDILHYQVLGTLESNQNNHISRISSMVEKLCTFYGEKICEHDGVKYYSFPEVEMLAIPQVESKLRDLGFGYRAKFIQKSAAQIVEWGGITWFDSLQEMKYKDARQELMKLCGIGPKVADCICLMSLNHLEALPVDTHVYQIAAQNYLPHLKGKKNVTDKIYAEIGDHFRNLYGELAGWAHTVLFCADLKKFQNTENSDGVQNDKPRKKRRHK</sequence>
<dbReference type="InterPro" id="IPR001254">
    <property type="entry name" value="Trypsin_dom"/>
</dbReference>
<comment type="catalytic activity">
    <reaction evidence="9">
        <text>2'-deoxyribonucleotide-(2'-deoxyribose 5'-phosphate)-2'-deoxyribonucleotide-DNA = a 3'-end 2'-deoxyribonucleotide-(2,3-dehydro-2,3-deoxyribose 5'-phosphate)-DNA + a 5'-end 5'-phospho-2'-deoxyribonucleoside-DNA + H(+)</text>
        <dbReference type="Rhea" id="RHEA:66592"/>
        <dbReference type="Rhea" id="RHEA-COMP:13180"/>
        <dbReference type="Rhea" id="RHEA-COMP:16897"/>
        <dbReference type="Rhea" id="RHEA-COMP:17067"/>
        <dbReference type="ChEBI" id="CHEBI:15378"/>
        <dbReference type="ChEBI" id="CHEBI:136412"/>
        <dbReference type="ChEBI" id="CHEBI:157695"/>
        <dbReference type="ChEBI" id="CHEBI:167181"/>
        <dbReference type="EC" id="4.2.99.18"/>
    </reaction>
</comment>
<dbReference type="PANTHER" id="PTHR10242">
    <property type="entry name" value="8-OXOGUANINE DNA GLYCOSYLASE"/>
    <property type="match status" value="1"/>
</dbReference>
<evidence type="ECO:0000313" key="13">
    <source>
        <dbReference type="Proteomes" id="UP000837857"/>
    </source>
</evidence>
<evidence type="ECO:0000256" key="2">
    <source>
        <dbReference type="ARBA" id="ARBA00012720"/>
    </source>
</evidence>
<dbReference type="InterPro" id="IPR043504">
    <property type="entry name" value="Peptidase_S1_PA_chymotrypsin"/>
</dbReference>
<keyword evidence="7" id="KW-0511">Multifunctional enzyme</keyword>
<feature type="domain" description="Peptidase S1" evidence="11">
    <location>
        <begin position="99"/>
        <end position="359"/>
    </location>
</feature>
<dbReference type="InterPro" id="IPR009003">
    <property type="entry name" value="Peptidase_S1_PA"/>
</dbReference>
<dbReference type="PROSITE" id="PS50240">
    <property type="entry name" value="TRYPSIN_DOM"/>
    <property type="match status" value="1"/>
</dbReference>
<evidence type="ECO:0000256" key="4">
    <source>
        <dbReference type="ARBA" id="ARBA00022801"/>
    </source>
</evidence>
<evidence type="ECO:0000256" key="3">
    <source>
        <dbReference type="ARBA" id="ARBA00022763"/>
    </source>
</evidence>
<keyword evidence="4" id="KW-0378">Hydrolase</keyword>
<dbReference type="InterPro" id="IPR018114">
    <property type="entry name" value="TRYPSIN_HIS"/>
</dbReference>
<dbReference type="InterPro" id="IPR012904">
    <property type="entry name" value="OGG_N"/>
</dbReference>
<evidence type="ECO:0000256" key="5">
    <source>
        <dbReference type="ARBA" id="ARBA00023204"/>
    </source>
</evidence>
<accession>A0ABN8ID26</accession>
<dbReference type="Gene3D" id="1.10.1670.10">
    <property type="entry name" value="Helix-hairpin-Helix base-excision DNA repair enzymes (C-terminal)"/>
    <property type="match status" value="1"/>
</dbReference>
<dbReference type="EMBL" id="OW152832">
    <property type="protein sequence ID" value="CAH2052398.1"/>
    <property type="molecule type" value="Genomic_DNA"/>
</dbReference>
<dbReference type="CDD" id="cd00056">
    <property type="entry name" value="ENDO3c"/>
    <property type="match status" value="1"/>
</dbReference>
<keyword evidence="8" id="KW-0326">Glycosidase</keyword>
<keyword evidence="6" id="KW-0456">Lyase</keyword>
<keyword evidence="13" id="KW-1185">Reference proteome</keyword>
<dbReference type="CDD" id="cd00190">
    <property type="entry name" value="Tryp_SPc"/>
    <property type="match status" value="1"/>
</dbReference>
<evidence type="ECO:0000259" key="11">
    <source>
        <dbReference type="PROSITE" id="PS50240"/>
    </source>
</evidence>
<dbReference type="EC" id="4.2.99.18" evidence="2"/>
<dbReference type="InterPro" id="IPR001314">
    <property type="entry name" value="Peptidase_S1A"/>
</dbReference>
<evidence type="ECO:0000256" key="8">
    <source>
        <dbReference type="ARBA" id="ARBA00023295"/>
    </source>
</evidence>
<reference evidence="12" key="1">
    <citation type="submission" date="2022-03" db="EMBL/GenBank/DDBJ databases">
        <authorList>
            <person name="Martin H S."/>
        </authorList>
    </citation>
    <scope>NUCLEOTIDE SEQUENCE</scope>
</reference>
<dbReference type="InterPro" id="IPR052054">
    <property type="entry name" value="Oxidative_DNA_repair_enzyme"/>
</dbReference>
<dbReference type="Pfam" id="PF00089">
    <property type="entry name" value="Trypsin"/>
    <property type="match status" value="1"/>
</dbReference>
<gene>
    <name evidence="12" type="ORF">IPOD504_LOCUS8206</name>
</gene>
<dbReference type="SMART" id="SM00020">
    <property type="entry name" value="Tryp_SPc"/>
    <property type="match status" value="1"/>
</dbReference>
<feature type="non-terminal residue" evidence="12">
    <location>
        <position position="1"/>
    </location>
</feature>
<dbReference type="SUPFAM" id="SSF55945">
    <property type="entry name" value="TATA-box binding protein-like"/>
    <property type="match status" value="1"/>
</dbReference>